<name>A0A846WH69_9ACTN</name>
<dbReference type="Pfam" id="PF00795">
    <property type="entry name" value="CN_hydrolase"/>
    <property type="match status" value="1"/>
</dbReference>
<comment type="caution">
    <text evidence="4">The sequence shown here is derived from an EMBL/GenBank/DDBJ whole genome shotgun (WGS) entry which is preliminary data.</text>
</comment>
<dbReference type="InterPro" id="IPR036526">
    <property type="entry name" value="C-N_Hydrolase_sf"/>
</dbReference>
<dbReference type="EMBL" id="JAAXPC010000001">
    <property type="protein sequence ID" value="NKY00307.1"/>
    <property type="molecule type" value="Genomic_DNA"/>
</dbReference>
<dbReference type="GO" id="GO:0050126">
    <property type="term" value="F:N-carbamoylputrescine amidase activity"/>
    <property type="evidence" value="ECO:0007669"/>
    <property type="project" value="TreeGrafter"/>
</dbReference>
<gene>
    <name evidence="4" type="ORF">HGA05_01755</name>
</gene>
<feature type="domain" description="CN hydrolase" evidence="3">
    <location>
        <begin position="2"/>
        <end position="241"/>
    </location>
</feature>
<dbReference type="InterPro" id="IPR001110">
    <property type="entry name" value="UPF0012_CS"/>
</dbReference>
<evidence type="ECO:0000259" key="3">
    <source>
        <dbReference type="PROSITE" id="PS50263"/>
    </source>
</evidence>
<dbReference type="SUPFAM" id="SSF56317">
    <property type="entry name" value="Carbon-nitrogen hydrolase"/>
    <property type="match status" value="1"/>
</dbReference>
<proteinExistence type="inferred from homology"/>
<dbReference type="PROSITE" id="PS50263">
    <property type="entry name" value="CN_HYDROLASE"/>
    <property type="match status" value="1"/>
</dbReference>
<dbReference type="PANTHER" id="PTHR43674:SF2">
    <property type="entry name" value="BETA-UREIDOPROPIONASE"/>
    <property type="match status" value="1"/>
</dbReference>
<evidence type="ECO:0000256" key="2">
    <source>
        <dbReference type="ARBA" id="ARBA00022801"/>
    </source>
</evidence>
<protein>
    <submittedName>
        <fullName evidence="4">Hydrolase</fullName>
    </submittedName>
</protein>
<dbReference type="PANTHER" id="PTHR43674">
    <property type="entry name" value="NITRILASE C965.09-RELATED"/>
    <property type="match status" value="1"/>
</dbReference>
<keyword evidence="2 4" id="KW-0378">Hydrolase</keyword>
<dbReference type="PROSITE" id="PS01227">
    <property type="entry name" value="UPF0012"/>
    <property type="match status" value="1"/>
</dbReference>
<dbReference type="AlphaFoldDB" id="A0A846WH69"/>
<comment type="similarity">
    <text evidence="1">Belongs to the carbon-nitrogen hydrolase superfamily. NIT1/NIT2 family.</text>
</comment>
<organism evidence="4 5">
    <name type="scientific">Gordonia polyisoprenivorans</name>
    <dbReference type="NCBI Taxonomy" id="84595"/>
    <lineage>
        <taxon>Bacteria</taxon>
        <taxon>Bacillati</taxon>
        <taxon>Actinomycetota</taxon>
        <taxon>Actinomycetes</taxon>
        <taxon>Mycobacteriales</taxon>
        <taxon>Gordoniaceae</taxon>
        <taxon>Gordonia</taxon>
    </lineage>
</organism>
<evidence type="ECO:0000313" key="4">
    <source>
        <dbReference type="EMBL" id="NKY00307.1"/>
    </source>
</evidence>
<reference evidence="4 5" key="1">
    <citation type="submission" date="2020-04" db="EMBL/GenBank/DDBJ databases">
        <title>MicrobeNet Type strains.</title>
        <authorList>
            <person name="Nicholson A.C."/>
        </authorList>
    </citation>
    <scope>NUCLEOTIDE SEQUENCE [LARGE SCALE GENOMIC DNA]</scope>
    <source>
        <strain evidence="4 5">ATCC BAA-14</strain>
    </source>
</reference>
<evidence type="ECO:0000256" key="1">
    <source>
        <dbReference type="ARBA" id="ARBA00010613"/>
    </source>
</evidence>
<evidence type="ECO:0000313" key="5">
    <source>
        <dbReference type="Proteomes" id="UP000563898"/>
    </source>
</evidence>
<dbReference type="GO" id="GO:0033388">
    <property type="term" value="P:putrescine biosynthetic process from arginine"/>
    <property type="evidence" value="ECO:0007669"/>
    <property type="project" value="TreeGrafter"/>
</dbReference>
<sequence length="266" mass="28564">MTRIVCVPLAPDVGRFEQNCVLIEDGIATAVSAGADIAVLPELATSGYVFESGDEARGVALHADADILTRWALMAGDTTVVVGFAEVGGDGSLHNSVAILDGGEVRRVYRKVHLWNTEKRFFIAGSLAPPVLDTRHGRIGVMICYDLEFPELTRKTVLAGADVLLAPVNWPLVQRPVGERPPEQVIAMATARINRVFVACCDRSGAERGQEWTEGTVIVGHEGWPLAGGRGSELVIADVDLREARDKRLAGLADALGDRRPDVYAT</sequence>
<accession>A0A846WH69</accession>
<dbReference type="Gene3D" id="3.60.110.10">
    <property type="entry name" value="Carbon-nitrogen hydrolase"/>
    <property type="match status" value="1"/>
</dbReference>
<dbReference type="Proteomes" id="UP000563898">
    <property type="component" value="Unassembled WGS sequence"/>
</dbReference>
<dbReference type="InterPro" id="IPR050345">
    <property type="entry name" value="Aliph_Amidase/BUP"/>
</dbReference>
<dbReference type="InterPro" id="IPR003010">
    <property type="entry name" value="C-N_Hydrolase"/>
</dbReference>